<gene>
    <name evidence="1" type="ORF">CHU95_02345</name>
</gene>
<sequence>MSNILKYCRVLALVPLLTLTGCGSGEPGEDDMRNAIQAQFDRANEATRAAGGGQQIVLSEFKKLSCAKVNGSTVFACTVTLRVDGPWLNNAGGTTELKFTRADSGWVVVE</sequence>
<dbReference type="AlphaFoldDB" id="A0A255Z6D5"/>
<organism evidence="1 2">
    <name type="scientific">Niveispirillum lacus</name>
    <dbReference type="NCBI Taxonomy" id="1981099"/>
    <lineage>
        <taxon>Bacteria</taxon>
        <taxon>Pseudomonadati</taxon>
        <taxon>Pseudomonadota</taxon>
        <taxon>Alphaproteobacteria</taxon>
        <taxon>Rhodospirillales</taxon>
        <taxon>Azospirillaceae</taxon>
        <taxon>Niveispirillum</taxon>
    </lineage>
</organism>
<dbReference type="EMBL" id="NOXU01000018">
    <property type="protein sequence ID" value="OYQ37038.1"/>
    <property type="molecule type" value="Genomic_DNA"/>
</dbReference>
<keyword evidence="2" id="KW-1185">Reference proteome</keyword>
<dbReference type="RefSeq" id="WP_094453354.1">
    <property type="nucleotide sequence ID" value="NZ_NOXU01000018.1"/>
</dbReference>
<dbReference type="OrthoDB" id="7352860at2"/>
<proteinExistence type="predicted"/>
<reference evidence="1 2" key="1">
    <citation type="submission" date="2017-07" db="EMBL/GenBank/DDBJ databases">
        <title>Niveispirillum cyanobacteriorum sp. nov., isolated from cyanobacterial aggregates in a eutrophic lake.</title>
        <authorList>
            <person name="Cai H."/>
        </authorList>
    </citation>
    <scope>NUCLEOTIDE SEQUENCE [LARGE SCALE GENOMIC DNA]</scope>
    <source>
        <strain evidence="2">TH1-14</strain>
    </source>
</reference>
<name>A0A255Z6D5_9PROT</name>
<evidence type="ECO:0000313" key="2">
    <source>
        <dbReference type="Proteomes" id="UP000216998"/>
    </source>
</evidence>
<accession>A0A255Z6D5</accession>
<evidence type="ECO:0000313" key="1">
    <source>
        <dbReference type="EMBL" id="OYQ37038.1"/>
    </source>
</evidence>
<dbReference type="Proteomes" id="UP000216998">
    <property type="component" value="Unassembled WGS sequence"/>
</dbReference>
<protein>
    <recommendedName>
        <fullName evidence="3">Lipoprotein</fullName>
    </recommendedName>
</protein>
<comment type="caution">
    <text evidence="1">The sequence shown here is derived from an EMBL/GenBank/DDBJ whole genome shotgun (WGS) entry which is preliminary data.</text>
</comment>
<evidence type="ECO:0008006" key="3">
    <source>
        <dbReference type="Google" id="ProtNLM"/>
    </source>
</evidence>
<dbReference type="PROSITE" id="PS51257">
    <property type="entry name" value="PROKAR_LIPOPROTEIN"/>
    <property type="match status" value="1"/>
</dbReference>